<dbReference type="InterPro" id="IPR006016">
    <property type="entry name" value="UspA"/>
</dbReference>
<keyword evidence="4" id="KW-1185">Reference proteome</keyword>
<name>A0A497ZX96_9RHOB</name>
<proteinExistence type="inferred from homology"/>
<dbReference type="InterPro" id="IPR014729">
    <property type="entry name" value="Rossmann-like_a/b/a_fold"/>
</dbReference>
<dbReference type="PRINTS" id="PR01438">
    <property type="entry name" value="UNVRSLSTRESS"/>
</dbReference>
<dbReference type="Gene3D" id="3.40.50.620">
    <property type="entry name" value="HUPs"/>
    <property type="match status" value="1"/>
</dbReference>
<gene>
    <name evidence="3" type="ORF">CLV75_2764</name>
</gene>
<dbReference type="PANTHER" id="PTHR46268:SF6">
    <property type="entry name" value="UNIVERSAL STRESS PROTEIN UP12"/>
    <property type="match status" value="1"/>
</dbReference>
<dbReference type="SUPFAM" id="SSF52402">
    <property type="entry name" value="Adenine nucleotide alpha hydrolases-like"/>
    <property type="match status" value="1"/>
</dbReference>
<reference evidence="3 4" key="1">
    <citation type="submission" date="2018-10" db="EMBL/GenBank/DDBJ databases">
        <title>Genomic Encyclopedia of Archaeal and Bacterial Type Strains, Phase II (KMG-II): from individual species to whole genera.</title>
        <authorList>
            <person name="Goeker M."/>
        </authorList>
    </citation>
    <scope>NUCLEOTIDE SEQUENCE [LARGE SCALE GENOMIC DNA]</scope>
    <source>
        <strain evidence="3 4">DSM 29317</strain>
    </source>
</reference>
<dbReference type="Pfam" id="PF00582">
    <property type="entry name" value="Usp"/>
    <property type="match status" value="1"/>
</dbReference>
<accession>A0A497ZX96</accession>
<dbReference type="STRING" id="981384.GCA_000192475_02361"/>
<dbReference type="InterPro" id="IPR006015">
    <property type="entry name" value="Universal_stress_UspA"/>
</dbReference>
<organism evidence="3 4">
    <name type="scientific">Ruegeria conchae</name>
    <dbReference type="NCBI Taxonomy" id="981384"/>
    <lineage>
        <taxon>Bacteria</taxon>
        <taxon>Pseudomonadati</taxon>
        <taxon>Pseudomonadota</taxon>
        <taxon>Alphaproteobacteria</taxon>
        <taxon>Rhodobacterales</taxon>
        <taxon>Roseobacteraceae</taxon>
        <taxon>Ruegeria</taxon>
    </lineage>
</organism>
<dbReference type="RefSeq" id="WP_010441631.1">
    <property type="nucleotide sequence ID" value="NZ_AEYW01000012.1"/>
</dbReference>
<comment type="caution">
    <text evidence="3">The sequence shown here is derived from an EMBL/GenBank/DDBJ whole genome shotgun (WGS) entry which is preliminary data.</text>
</comment>
<evidence type="ECO:0000259" key="2">
    <source>
        <dbReference type="Pfam" id="PF00582"/>
    </source>
</evidence>
<evidence type="ECO:0000313" key="3">
    <source>
        <dbReference type="EMBL" id="RLK07637.1"/>
    </source>
</evidence>
<evidence type="ECO:0000313" key="4">
    <source>
        <dbReference type="Proteomes" id="UP000271700"/>
    </source>
</evidence>
<feature type="domain" description="UspA" evidence="2">
    <location>
        <begin position="1"/>
        <end position="134"/>
    </location>
</feature>
<dbReference type="OrthoDB" id="9792500at2"/>
<sequence length="136" mass="14578">MYNHILVPVAPDHINDCSLSLDAASRLLADGGTVSVLSVLEELPSYIGSYFPAEQVQKSVSEFEERLGTAVEASNISTHVVTGHPTNSILDWAEKHKADCIIVASHQPGLSDYLIGSTAARVVRHAQCSVVVLRGK</sequence>
<dbReference type="AlphaFoldDB" id="A0A497ZX96"/>
<dbReference type="Proteomes" id="UP000271700">
    <property type="component" value="Unassembled WGS sequence"/>
</dbReference>
<dbReference type="CDD" id="cd00293">
    <property type="entry name" value="USP-like"/>
    <property type="match status" value="1"/>
</dbReference>
<comment type="similarity">
    <text evidence="1">Belongs to the universal stress protein A family.</text>
</comment>
<dbReference type="PANTHER" id="PTHR46268">
    <property type="entry name" value="STRESS RESPONSE PROTEIN NHAX"/>
    <property type="match status" value="1"/>
</dbReference>
<dbReference type="EMBL" id="RCCT01000003">
    <property type="protein sequence ID" value="RLK07637.1"/>
    <property type="molecule type" value="Genomic_DNA"/>
</dbReference>
<protein>
    <submittedName>
        <fullName evidence="3">Nucleotide-binding universal stress UspA family protein</fullName>
    </submittedName>
</protein>
<evidence type="ECO:0000256" key="1">
    <source>
        <dbReference type="ARBA" id="ARBA00008791"/>
    </source>
</evidence>